<accession>A0ABS6YE18</accession>
<keyword evidence="1" id="KW-0732">Signal</keyword>
<dbReference type="Proteomes" id="UP000788426">
    <property type="component" value="Unassembled WGS sequence"/>
</dbReference>
<evidence type="ECO:0000256" key="1">
    <source>
        <dbReference type="SAM" id="SignalP"/>
    </source>
</evidence>
<gene>
    <name evidence="2" type="ORF">KZO38_08565</name>
</gene>
<keyword evidence="3" id="KW-1185">Reference proteome</keyword>
<feature type="chain" id="PRO_5045168157" description="Lipoprotein" evidence="1">
    <location>
        <begin position="27"/>
        <end position="339"/>
    </location>
</feature>
<dbReference type="RefSeq" id="WP_219481890.1">
    <property type="nucleotide sequence ID" value="NZ_JAHXCT010000006.1"/>
</dbReference>
<feature type="signal peptide" evidence="1">
    <location>
        <begin position="1"/>
        <end position="26"/>
    </location>
</feature>
<protein>
    <recommendedName>
        <fullName evidence="4">Lipoprotein</fullName>
    </recommendedName>
</protein>
<name>A0ABS6YE18_9BACT</name>
<evidence type="ECO:0000313" key="2">
    <source>
        <dbReference type="EMBL" id="MBW4769809.1"/>
    </source>
</evidence>
<organism evidence="2 3">
    <name type="scientific">Hoylesella nanceiensis</name>
    <dbReference type="NCBI Taxonomy" id="425941"/>
    <lineage>
        <taxon>Bacteria</taxon>
        <taxon>Pseudomonadati</taxon>
        <taxon>Bacteroidota</taxon>
        <taxon>Bacteroidia</taxon>
        <taxon>Bacteroidales</taxon>
        <taxon>Prevotellaceae</taxon>
        <taxon>Hoylesella</taxon>
    </lineage>
</organism>
<proteinExistence type="predicted"/>
<comment type="caution">
    <text evidence="2">The sequence shown here is derived from an EMBL/GenBank/DDBJ whole genome shotgun (WGS) entry which is preliminary data.</text>
</comment>
<sequence>MKKNIFKAFLFSVLSIAFSLSFISCSNDPDTPEDQTKNKLHEDPAKVEVELIECHMHGNWNTIETLGGPHQNPESNAKYLRRIQKVTYELVQGKGWQVAENSAKKFYVIQAAEYGTPDNQNPAPIYLMYIKYYNSKGVLMNQQFIDGGQDNIHQHFFAVENVKDLMTGNAKTSNTSTLDNIEYKYVDTTPWNKTVKNDGAKLTGSTNPLGFKGAVKFLQNRTTFDLRIQLYHGYRGKKDPKTQAFSPFNAPSAYQIQQGTWDINFTIPVVVYASREESLDELSETLDAKNKPESEYSESSKEFIHAIMKAFNITWPEAVEDYKTLYYTQGHVESGAIWL</sequence>
<evidence type="ECO:0000313" key="3">
    <source>
        <dbReference type="Proteomes" id="UP000788426"/>
    </source>
</evidence>
<dbReference type="PROSITE" id="PS51257">
    <property type="entry name" value="PROKAR_LIPOPROTEIN"/>
    <property type="match status" value="1"/>
</dbReference>
<evidence type="ECO:0008006" key="4">
    <source>
        <dbReference type="Google" id="ProtNLM"/>
    </source>
</evidence>
<reference evidence="2 3" key="1">
    <citation type="submission" date="2021-07" db="EMBL/GenBank/DDBJ databases">
        <title>Genomic diversity and antimicrobial resistance of Prevotella spp. isolated from chronic lung disease airways.</title>
        <authorList>
            <person name="Webb K.A."/>
            <person name="Olagoke O.S."/>
            <person name="Baird T."/>
            <person name="Neill J."/>
            <person name="Pham A."/>
            <person name="Wells T.J."/>
            <person name="Ramsay K.A."/>
            <person name="Bell S.C."/>
            <person name="Sarovich D.S."/>
            <person name="Price E.P."/>
        </authorList>
    </citation>
    <scope>NUCLEOTIDE SEQUENCE [LARGE SCALE GENOMIC DNA]</scope>
    <source>
        <strain evidence="2 3">SCHI0011.S.12</strain>
    </source>
</reference>
<dbReference type="EMBL" id="JAHXCT010000006">
    <property type="protein sequence ID" value="MBW4769809.1"/>
    <property type="molecule type" value="Genomic_DNA"/>
</dbReference>